<dbReference type="VEuPathDB" id="CryptoDB:Cvel_16889"/>
<gene>
    <name evidence="2" type="ORF">Cvel_16889</name>
</gene>
<dbReference type="EMBL" id="CDMZ01000355">
    <property type="protein sequence ID" value="CEM12504.1"/>
    <property type="molecule type" value="Genomic_DNA"/>
</dbReference>
<sequence>MASNWKLQFVPAAELARCLDSIRTVKALLLEAFGEDSDIGRSETFKNAEGREVIECLLGFHSFEATSFLILWNRGARGDQRDWQAVGAVQFVNTVLTVYVCSLAVKPSHRNRGIAGGLLKEVAVIAADQLGIRQATGTVESRLTHLVRYYTRLGGEVDASASAGSAPPALLRIHRTIKDEELEKWRSGTHRQAWESASGTYGLSSCYQMLWKTPIESCP</sequence>
<evidence type="ECO:0000313" key="2">
    <source>
        <dbReference type="EMBL" id="CEM12504.1"/>
    </source>
</evidence>
<proteinExistence type="predicted"/>
<dbReference type="Gene3D" id="3.40.630.30">
    <property type="match status" value="1"/>
</dbReference>
<dbReference type="PROSITE" id="PS51186">
    <property type="entry name" value="GNAT"/>
    <property type="match status" value="1"/>
</dbReference>
<reference evidence="2" key="1">
    <citation type="submission" date="2014-11" db="EMBL/GenBank/DDBJ databases">
        <authorList>
            <person name="Otto D Thomas"/>
            <person name="Naeem Raeece"/>
        </authorList>
    </citation>
    <scope>NUCLEOTIDE SEQUENCE</scope>
</reference>
<dbReference type="Pfam" id="PF00583">
    <property type="entry name" value="Acetyltransf_1"/>
    <property type="match status" value="1"/>
</dbReference>
<evidence type="ECO:0000259" key="1">
    <source>
        <dbReference type="PROSITE" id="PS51186"/>
    </source>
</evidence>
<dbReference type="InterPro" id="IPR016181">
    <property type="entry name" value="Acyl_CoA_acyltransferase"/>
</dbReference>
<dbReference type="InterPro" id="IPR000182">
    <property type="entry name" value="GNAT_dom"/>
</dbReference>
<protein>
    <recommendedName>
        <fullName evidence="1">N-acetyltransferase domain-containing protein</fullName>
    </recommendedName>
</protein>
<name>A0A0G4FH03_9ALVE</name>
<dbReference type="SUPFAM" id="SSF55729">
    <property type="entry name" value="Acyl-CoA N-acyltransferases (Nat)"/>
    <property type="match status" value="1"/>
</dbReference>
<dbReference type="AlphaFoldDB" id="A0A0G4FH03"/>
<dbReference type="CDD" id="cd04301">
    <property type="entry name" value="NAT_SF"/>
    <property type="match status" value="1"/>
</dbReference>
<accession>A0A0G4FH03</accession>
<feature type="domain" description="N-acetyltransferase" evidence="1">
    <location>
        <begin position="7"/>
        <end position="177"/>
    </location>
</feature>
<dbReference type="GO" id="GO:0016747">
    <property type="term" value="F:acyltransferase activity, transferring groups other than amino-acyl groups"/>
    <property type="evidence" value="ECO:0007669"/>
    <property type="project" value="InterPro"/>
</dbReference>
<organism evidence="2">
    <name type="scientific">Chromera velia CCMP2878</name>
    <dbReference type="NCBI Taxonomy" id="1169474"/>
    <lineage>
        <taxon>Eukaryota</taxon>
        <taxon>Sar</taxon>
        <taxon>Alveolata</taxon>
        <taxon>Colpodellida</taxon>
        <taxon>Chromeraceae</taxon>
        <taxon>Chromera</taxon>
    </lineage>
</organism>